<dbReference type="EMBL" id="JBHSAM010000020">
    <property type="protein sequence ID" value="MFC4099923.1"/>
    <property type="molecule type" value="Genomic_DNA"/>
</dbReference>
<evidence type="ECO:0000313" key="2">
    <source>
        <dbReference type="Proteomes" id="UP001595715"/>
    </source>
</evidence>
<accession>A0ABV8K2D5</accession>
<protein>
    <recommendedName>
        <fullName evidence="3">DUF1232 domain-containing protein</fullName>
    </recommendedName>
</protein>
<sequence length="105" mass="12470">MRKLLSLRHWRHVFVRIYRLLAAKEVKLLDKLLYVVPVLIYWVVPDALPLLPVDDIAVTMIAAELYTRWTLDGTEIRPDFALKVELRVRFLYNRRDGTMKEMKSS</sequence>
<reference evidence="2" key="1">
    <citation type="journal article" date="2019" name="Int. J. Syst. Evol. Microbiol.">
        <title>The Global Catalogue of Microorganisms (GCM) 10K type strain sequencing project: providing services to taxonomists for standard genome sequencing and annotation.</title>
        <authorList>
            <consortium name="The Broad Institute Genomics Platform"/>
            <consortium name="The Broad Institute Genome Sequencing Center for Infectious Disease"/>
            <person name="Wu L."/>
            <person name="Ma J."/>
        </authorList>
    </citation>
    <scope>NUCLEOTIDE SEQUENCE [LARGE SCALE GENOMIC DNA]</scope>
    <source>
        <strain evidence="2">IBRC-M 10987</strain>
    </source>
</reference>
<dbReference type="RefSeq" id="WP_377718591.1">
    <property type="nucleotide sequence ID" value="NZ_JBHSAM010000020.1"/>
</dbReference>
<gene>
    <name evidence="1" type="ORF">ACFOZ8_09645</name>
</gene>
<name>A0ABV8K2D5_9BACL</name>
<keyword evidence="2" id="KW-1185">Reference proteome</keyword>
<organism evidence="1 2">
    <name type="scientific">Paenibacillus xanthanilyticus</name>
    <dbReference type="NCBI Taxonomy" id="1783531"/>
    <lineage>
        <taxon>Bacteria</taxon>
        <taxon>Bacillati</taxon>
        <taxon>Bacillota</taxon>
        <taxon>Bacilli</taxon>
        <taxon>Bacillales</taxon>
        <taxon>Paenibacillaceae</taxon>
        <taxon>Paenibacillus</taxon>
    </lineage>
</organism>
<evidence type="ECO:0008006" key="3">
    <source>
        <dbReference type="Google" id="ProtNLM"/>
    </source>
</evidence>
<comment type="caution">
    <text evidence="1">The sequence shown here is derived from an EMBL/GenBank/DDBJ whole genome shotgun (WGS) entry which is preliminary data.</text>
</comment>
<evidence type="ECO:0000313" key="1">
    <source>
        <dbReference type="EMBL" id="MFC4099923.1"/>
    </source>
</evidence>
<proteinExistence type="predicted"/>
<dbReference type="Proteomes" id="UP001595715">
    <property type="component" value="Unassembled WGS sequence"/>
</dbReference>